<proteinExistence type="inferred from homology"/>
<dbReference type="HOGENOM" id="CLU_002833_3_0_1"/>
<dbReference type="InterPro" id="IPR050314">
    <property type="entry name" value="Glycosyl_Hydrlase_18"/>
</dbReference>
<dbReference type="GO" id="GO:0008843">
    <property type="term" value="F:endochitinase activity"/>
    <property type="evidence" value="ECO:0007669"/>
    <property type="project" value="UniProtKB-EC"/>
</dbReference>
<keyword evidence="11" id="KW-1133">Transmembrane helix</keyword>
<evidence type="ECO:0000256" key="1">
    <source>
        <dbReference type="ARBA" id="ARBA00000822"/>
    </source>
</evidence>
<evidence type="ECO:0000256" key="6">
    <source>
        <dbReference type="ARBA" id="ARBA00022801"/>
    </source>
</evidence>
<dbReference type="EC" id="3.2.1.14" evidence="3"/>
<dbReference type="PANTHER" id="PTHR11177:SF144">
    <property type="entry name" value="CHITINASE 5"/>
    <property type="match status" value="1"/>
</dbReference>
<reference evidence="13" key="2">
    <citation type="submission" date="2015-06" db="UniProtKB">
        <authorList>
            <consortium name="EnsemblMetazoa"/>
        </authorList>
    </citation>
    <scope>IDENTIFICATION</scope>
</reference>
<dbReference type="STRING" id="32264.T1KLW8"/>
<evidence type="ECO:0000256" key="11">
    <source>
        <dbReference type="SAM" id="Phobius"/>
    </source>
</evidence>
<keyword evidence="9" id="KW-0119">Carbohydrate metabolism</keyword>
<dbReference type="SUPFAM" id="SSF54556">
    <property type="entry name" value="Chitinase insertion domain"/>
    <property type="match status" value="1"/>
</dbReference>
<keyword evidence="7" id="KW-0146">Chitin degradation</keyword>
<keyword evidence="6" id="KW-0378">Hydrolase</keyword>
<keyword evidence="11" id="KW-0812">Transmembrane</keyword>
<keyword evidence="8" id="KW-1015">Disulfide bond</keyword>
<keyword evidence="14" id="KW-1185">Reference proteome</keyword>
<accession>T1KLW8</accession>
<keyword evidence="4" id="KW-0147">Chitin-binding</keyword>
<evidence type="ECO:0000256" key="2">
    <source>
        <dbReference type="ARBA" id="ARBA00009121"/>
    </source>
</evidence>
<dbReference type="GO" id="GO:0000272">
    <property type="term" value="P:polysaccharide catabolic process"/>
    <property type="evidence" value="ECO:0007669"/>
    <property type="project" value="UniProtKB-KW"/>
</dbReference>
<evidence type="ECO:0000256" key="9">
    <source>
        <dbReference type="ARBA" id="ARBA00023277"/>
    </source>
</evidence>
<dbReference type="AlphaFoldDB" id="T1KLW8"/>
<name>T1KLW8_TETUR</name>
<sequence>MKIMKKLAYLSFCAFAGLLLVFVLIICAFVYFISDKEADIKLNSQVSGKIVCYFGTWSTYRPSPWTYTIDNIPGNLCTHLIYTFVGFNETFQLKYLDNQFDIVREGFKKFVALRAKWPRLKFIIAVGGWSVGGALFSNMVKDRESRKSFITSVATFLTRYKFDGLDLDWQYPGSTEHQGNYQDKENFAKLIKVRSIRPANSANENHFTLLIIPLQELRTEFDKHNYILSSTVPITSSRIQDGYKITELARDLDHFHVLTYNLRGVRSPLVDVHSPLFPRSTDGEEVFGLNVRDGLQYWASLGVPKYKLVVGIPFFGKTFTLECEENNGIKAPINKTYHTGRPGEFTREAGILAYYEICPGLLLNKWTREWDDETKVPYAYYKDQWVGYEDEESIRFKMEFIRKEGYGGAMIWTLDLDDFRGECGENNILLRTIHKHLRVNTLKFFT</sequence>
<keyword evidence="10" id="KW-0624">Polysaccharide degradation</keyword>
<evidence type="ECO:0000256" key="5">
    <source>
        <dbReference type="ARBA" id="ARBA00022729"/>
    </source>
</evidence>
<dbReference type="Gene3D" id="3.20.20.80">
    <property type="entry name" value="Glycosidases"/>
    <property type="match status" value="1"/>
</dbReference>
<evidence type="ECO:0000256" key="4">
    <source>
        <dbReference type="ARBA" id="ARBA00022669"/>
    </source>
</evidence>
<evidence type="ECO:0000313" key="14">
    <source>
        <dbReference type="Proteomes" id="UP000015104"/>
    </source>
</evidence>
<dbReference type="SUPFAM" id="SSF51445">
    <property type="entry name" value="(Trans)glycosidases"/>
    <property type="match status" value="1"/>
</dbReference>
<comment type="catalytic activity">
    <reaction evidence="1">
        <text>Random endo-hydrolysis of N-acetyl-beta-D-glucosaminide (1-&gt;4)-beta-linkages in chitin and chitodextrins.</text>
        <dbReference type="EC" id="3.2.1.14"/>
    </reaction>
</comment>
<dbReference type="Pfam" id="PF00704">
    <property type="entry name" value="Glyco_hydro_18"/>
    <property type="match status" value="1"/>
</dbReference>
<evidence type="ECO:0000256" key="3">
    <source>
        <dbReference type="ARBA" id="ARBA00012729"/>
    </source>
</evidence>
<protein>
    <recommendedName>
        <fullName evidence="3">chitinase</fullName>
        <ecNumber evidence="3">3.2.1.14</ecNumber>
    </recommendedName>
</protein>
<dbReference type="FunFam" id="3.10.50.10:FF:000004">
    <property type="entry name" value="Chitinase 5"/>
    <property type="match status" value="1"/>
</dbReference>
<evidence type="ECO:0000313" key="13">
    <source>
        <dbReference type="EnsemblMetazoa" id="tetur14g03950.1"/>
    </source>
</evidence>
<dbReference type="EnsemblMetazoa" id="tetur14g03950.1">
    <property type="protein sequence ID" value="tetur14g03950.1"/>
    <property type="gene ID" value="tetur14g03950"/>
</dbReference>
<dbReference type="GO" id="GO:0008061">
    <property type="term" value="F:chitin binding"/>
    <property type="evidence" value="ECO:0007669"/>
    <property type="project" value="UniProtKB-KW"/>
</dbReference>
<dbReference type="GO" id="GO:0006032">
    <property type="term" value="P:chitin catabolic process"/>
    <property type="evidence" value="ECO:0007669"/>
    <property type="project" value="UniProtKB-KW"/>
</dbReference>
<evidence type="ECO:0000256" key="8">
    <source>
        <dbReference type="ARBA" id="ARBA00023157"/>
    </source>
</evidence>
<dbReference type="GO" id="GO:0005576">
    <property type="term" value="C:extracellular region"/>
    <property type="evidence" value="ECO:0007669"/>
    <property type="project" value="TreeGrafter"/>
</dbReference>
<feature type="domain" description="GH18" evidence="12">
    <location>
        <begin position="48"/>
        <end position="440"/>
    </location>
</feature>
<evidence type="ECO:0000259" key="12">
    <source>
        <dbReference type="PROSITE" id="PS51910"/>
    </source>
</evidence>
<feature type="transmembrane region" description="Helical" evidence="11">
    <location>
        <begin position="7"/>
        <end position="33"/>
    </location>
</feature>
<organism evidence="13 14">
    <name type="scientific">Tetranychus urticae</name>
    <name type="common">Two-spotted spider mite</name>
    <dbReference type="NCBI Taxonomy" id="32264"/>
    <lineage>
        <taxon>Eukaryota</taxon>
        <taxon>Metazoa</taxon>
        <taxon>Ecdysozoa</taxon>
        <taxon>Arthropoda</taxon>
        <taxon>Chelicerata</taxon>
        <taxon>Arachnida</taxon>
        <taxon>Acari</taxon>
        <taxon>Acariformes</taxon>
        <taxon>Trombidiformes</taxon>
        <taxon>Prostigmata</taxon>
        <taxon>Eleutherengona</taxon>
        <taxon>Raphignathae</taxon>
        <taxon>Tetranychoidea</taxon>
        <taxon>Tetranychidae</taxon>
        <taxon>Tetranychus</taxon>
    </lineage>
</organism>
<dbReference type="PROSITE" id="PS51910">
    <property type="entry name" value="GH18_2"/>
    <property type="match status" value="1"/>
</dbReference>
<dbReference type="eggNOG" id="KOG2806">
    <property type="taxonomic scope" value="Eukaryota"/>
</dbReference>
<dbReference type="InterPro" id="IPR011583">
    <property type="entry name" value="Chitinase_II/V-like_cat"/>
</dbReference>
<dbReference type="Gene3D" id="3.10.50.10">
    <property type="match status" value="1"/>
</dbReference>
<dbReference type="PANTHER" id="PTHR11177">
    <property type="entry name" value="CHITINASE"/>
    <property type="match status" value="1"/>
</dbReference>
<comment type="similarity">
    <text evidence="2">Belongs to the glycosyl hydrolase 18 family. Chitinase class II subfamily.</text>
</comment>
<dbReference type="SMART" id="SM00636">
    <property type="entry name" value="Glyco_18"/>
    <property type="match status" value="1"/>
</dbReference>
<dbReference type="InterPro" id="IPR017853">
    <property type="entry name" value="GH"/>
</dbReference>
<reference evidence="14" key="1">
    <citation type="submission" date="2011-08" db="EMBL/GenBank/DDBJ databases">
        <authorList>
            <person name="Rombauts S."/>
        </authorList>
    </citation>
    <scope>NUCLEOTIDE SEQUENCE</scope>
    <source>
        <strain evidence="14">London</strain>
    </source>
</reference>
<dbReference type="InterPro" id="IPR001223">
    <property type="entry name" value="Glyco_hydro18_cat"/>
</dbReference>
<keyword evidence="11" id="KW-0472">Membrane</keyword>
<dbReference type="Proteomes" id="UP000015104">
    <property type="component" value="Unassembled WGS sequence"/>
</dbReference>
<dbReference type="EMBL" id="CAEY01000212">
    <property type="status" value="NOT_ANNOTATED_CDS"/>
    <property type="molecule type" value="Genomic_DNA"/>
</dbReference>
<dbReference type="InterPro" id="IPR029070">
    <property type="entry name" value="Chitinase_insertion_sf"/>
</dbReference>
<keyword evidence="5" id="KW-0732">Signal</keyword>
<evidence type="ECO:0000256" key="10">
    <source>
        <dbReference type="ARBA" id="ARBA00023326"/>
    </source>
</evidence>
<evidence type="ECO:0000256" key="7">
    <source>
        <dbReference type="ARBA" id="ARBA00023024"/>
    </source>
</evidence>